<keyword evidence="4 8" id="KW-0479">Metal-binding</keyword>
<dbReference type="Gene3D" id="1.10.630.10">
    <property type="entry name" value="Cytochrome P450"/>
    <property type="match status" value="1"/>
</dbReference>
<dbReference type="PANTHER" id="PTHR46206:SF1">
    <property type="entry name" value="P450, PUTATIVE (EUROFUNG)-RELATED"/>
    <property type="match status" value="1"/>
</dbReference>
<comment type="cofactor">
    <cofactor evidence="1 8">
        <name>heme</name>
        <dbReference type="ChEBI" id="CHEBI:30413"/>
    </cofactor>
</comment>
<dbReference type="InterPro" id="IPR001128">
    <property type="entry name" value="Cyt_P450"/>
</dbReference>
<evidence type="ECO:0000256" key="2">
    <source>
        <dbReference type="ARBA" id="ARBA00010617"/>
    </source>
</evidence>
<evidence type="ECO:0000256" key="6">
    <source>
        <dbReference type="ARBA" id="ARBA00023004"/>
    </source>
</evidence>
<dbReference type="GO" id="GO:0016705">
    <property type="term" value="F:oxidoreductase activity, acting on paired donors, with incorporation or reduction of molecular oxygen"/>
    <property type="evidence" value="ECO:0007669"/>
    <property type="project" value="InterPro"/>
</dbReference>
<dbReference type="GO" id="GO:0004497">
    <property type="term" value="F:monooxygenase activity"/>
    <property type="evidence" value="ECO:0007669"/>
    <property type="project" value="UniProtKB-KW"/>
</dbReference>
<evidence type="ECO:0008006" key="12">
    <source>
        <dbReference type="Google" id="ProtNLM"/>
    </source>
</evidence>
<keyword evidence="6 8" id="KW-0408">Iron</keyword>
<sequence length="495" mass="55122">MTVQTLTFFAAWPIAVAFLYTLLHYSRQGEACVIPTLLGDLVVMPKSEVAWMASESDAILDADEPHYESIQPDYAFIHPRVLRSPVHFPVVTRDLTRKLGELTNAIAEEISLALEEMWGLDVETWKEIVPFDTLEAIITRASNRAFVGAELCRHPGILAHGKGFSKEVARSSFALRMTPIVLRPMMAKYITRRNREHVHKFIEIVLPVVEARQKALGLGGEEPSDMIQWLIRNAIRLNDPIEQDPFMISARILSLNFAAVNTTTQLLTNALFDVISPPSSPAIIEAVATEARSALNEGQGEWTKEALAGMVRMDSILRESIRLNSFLTVGLTRLVVAPQGVTSPISKTYMPRGTLCGVPSHAVFNDEDQFQEANVFTPFRYSDIRKPDPQTPAAHSERKDSSVDLPAKGPEDLAYIKKANLACVTTSEDYHPWGHGRHACRGRFFAVSSMKLILAHIVLKYDIEMLEERPRMQSVTGAVAAPLCSIKVRRKKGTV</sequence>
<evidence type="ECO:0000256" key="7">
    <source>
        <dbReference type="ARBA" id="ARBA00023033"/>
    </source>
</evidence>
<dbReference type="Proteomes" id="UP000316270">
    <property type="component" value="Chromosome 4"/>
</dbReference>
<evidence type="ECO:0000256" key="3">
    <source>
        <dbReference type="ARBA" id="ARBA00022617"/>
    </source>
</evidence>
<dbReference type="GO" id="GO:0020037">
    <property type="term" value="F:heme binding"/>
    <property type="evidence" value="ECO:0007669"/>
    <property type="project" value="InterPro"/>
</dbReference>
<feature type="binding site" description="axial binding residue" evidence="8">
    <location>
        <position position="440"/>
    </location>
    <ligand>
        <name>heme</name>
        <dbReference type="ChEBI" id="CHEBI:30413"/>
    </ligand>
    <ligandPart>
        <name>Fe</name>
        <dbReference type="ChEBI" id="CHEBI:18248"/>
    </ligandPart>
</feature>
<dbReference type="OrthoDB" id="1844152at2759"/>
<feature type="region of interest" description="Disordered" evidence="9">
    <location>
        <begin position="381"/>
        <end position="406"/>
    </location>
</feature>
<gene>
    <name evidence="10" type="ORF">FKW77_000310</name>
</gene>
<name>A0A517L2J6_9PEZI</name>
<dbReference type="EMBL" id="CP042188">
    <property type="protein sequence ID" value="QDS69855.1"/>
    <property type="molecule type" value="Genomic_DNA"/>
</dbReference>
<comment type="similarity">
    <text evidence="2">Belongs to the cytochrome P450 family.</text>
</comment>
<accession>A0A517L2J6</accession>
<proteinExistence type="inferred from homology"/>
<evidence type="ECO:0000256" key="8">
    <source>
        <dbReference type="PIRSR" id="PIRSR602403-1"/>
    </source>
</evidence>
<evidence type="ECO:0000256" key="5">
    <source>
        <dbReference type="ARBA" id="ARBA00023002"/>
    </source>
</evidence>
<keyword evidence="7" id="KW-0503">Monooxygenase</keyword>
<organism evidence="10 11">
    <name type="scientific">Venturia effusa</name>
    <dbReference type="NCBI Taxonomy" id="50376"/>
    <lineage>
        <taxon>Eukaryota</taxon>
        <taxon>Fungi</taxon>
        <taxon>Dikarya</taxon>
        <taxon>Ascomycota</taxon>
        <taxon>Pezizomycotina</taxon>
        <taxon>Dothideomycetes</taxon>
        <taxon>Pleosporomycetidae</taxon>
        <taxon>Venturiales</taxon>
        <taxon>Venturiaceae</taxon>
        <taxon>Venturia</taxon>
    </lineage>
</organism>
<dbReference type="PANTHER" id="PTHR46206">
    <property type="entry name" value="CYTOCHROME P450"/>
    <property type="match status" value="1"/>
</dbReference>
<dbReference type="CDD" id="cd11041">
    <property type="entry name" value="CYP503A1-like"/>
    <property type="match status" value="1"/>
</dbReference>
<reference evidence="10 11" key="1">
    <citation type="submission" date="2019-07" db="EMBL/GenBank/DDBJ databases">
        <title>Finished genome of Venturia effusa.</title>
        <authorList>
            <person name="Young C.A."/>
            <person name="Cox M.P."/>
            <person name="Ganley A.R.D."/>
            <person name="David W.J."/>
        </authorList>
    </citation>
    <scope>NUCLEOTIDE SEQUENCE [LARGE SCALE GENOMIC DNA]</scope>
    <source>
        <strain evidence="11">albino</strain>
    </source>
</reference>
<evidence type="ECO:0000313" key="11">
    <source>
        <dbReference type="Proteomes" id="UP000316270"/>
    </source>
</evidence>
<dbReference type="PRINTS" id="PR00465">
    <property type="entry name" value="EP450IV"/>
</dbReference>
<evidence type="ECO:0000256" key="4">
    <source>
        <dbReference type="ARBA" id="ARBA00022723"/>
    </source>
</evidence>
<dbReference type="SUPFAM" id="SSF48264">
    <property type="entry name" value="Cytochrome P450"/>
    <property type="match status" value="1"/>
</dbReference>
<keyword evidence="3 8" id="KW-0349">Heme</keyword>
<keyword evidence="11" id="KW-1185">Reference proteome</keyword>
<evidence type="ECO:0000256" key="9">
    <source>
        <dbReference type="SAM" id="MobiDB-lite"/>
    </source>
</evidence>
<dbReference type="STRING" id="50376.A0A517L2J6"/>
<protein>
    <recommendedName>
        <fullName evidence="12">Cytochrome P450</fullName>
    </recommendedName>
</protein>
<keyword evidence="5" id="KW-0560">Oxidoreductase</keyword>
<dbReference type="GO" id="GO:0005506">
    <property type="term" value="F:iron ion binding"/>
    <property type="evidence" value="ECO:0007669"/>
    <property type="project" value="InterPro"/>
</dbReference>
<evidence type="ECO:0000313" key="10">
    <source>
        <dbReference type="EMBL" id="QDS69855.1"/>
    </source>
</evidence>
<dbReference type="InterPro" id="IPR002403">
    <property type="entry name" value="Cyt_P450_E_grp-IV"/>
</dbReference>
<evidence type="ECO:0000256" key="1">
    <source>
        <dbReference type="ARBA" id="ARBA00001971"/>
    </source>
</evidence>
<dbReference type="InterPro" id="IPR036396">
    <property type="entry name" value="Cyt_P450_sf"/>
</dbReference>
<dbReference type="Pfam" id="PF00067">
    <property type="entry name" value="p450"/>
    <property type="match status" value="1"/>
</dbReference>
<dbReference type="AlphaFoldDB" id="A0A517L2J6"/>